<keyword evidence="3 5" id="KW-0067">ATP-binding</keyword>
<keyword evidence="1" id="KW-0813">Transport</keyword>
<protein>
    <submittedName>
        <fullName evidence="5">ABC transporter ATP-binding protein</fullName>
    </submittedName>
</protein>
<dbReference type="SUPFAM" id="SSF52540">
    <property type="entry name" value="P-loop containing nucleoside triphosphate hydrolases"/>
    <property type="match status" value="1"/>
</dbReference>
<accession>A0A1A9F2K1</accession>
<name>A0A1A9F2K1_9GAMM</name>
<dbReference type="InterPro" id="IPR017871">
    <property type="entry name" value="ABC_transporter-like_CS"/>
</dbReference>
<dbReference type="GO" id="GO:0140359">
    <property type="term" value="F:ABC-type transporter activity"/>
    <property type="evidence" value="ECO:0007669"/>
    <property type="project" value="UniProtKB-ARBA"/>
</dbReference>
<evidence type="ECO:0000256" key="3">
    <source>
        <dbReference type="ARBA" id="ARBA00022840"/>
    </source>
</evidence>
<dbReference type="KEGG" id="mars:A8C75_18230"/>
<evidence type="ECO:0000256" key="1">
    <source>
        <dbReference type="ARBA" id="ARBA00022448"/>
    </source>
</evidence>
<evidence type="ECO:0000259" key="4">
    <source>
        <dbReference type="PROSITE" id="PS50893"/>
    </source>
</evidence>
<dbReference type="FunFam" id="3.40.50.300:FF:000042">
    <property type="entry name" value="Maltose/maltodextrin ABC transporter, ATP-binding protein"/>
    <property type="match status" value="1"/>
</dbReference>
<sequence>MAELILDQVSKQYGCDTVVDQLSLTIQQGAFVALLGPSGCGKSTTLRMLAGFESLSGGSISLNDRVLAANGIHLAPELRDMGMVFQSYALWPHMTVAENVGYALRVRGIKGEARARKVREALEVVRLEPYADSAPRDLSGGQRQRVALARCLVSEPAVVLLDEPLANLDRHLRASMEDSFREFHRRTGATMVYVTHDQSEAMSLADQVAVMQHGRLVQWATPQQLYATPRTAWLADFIGEGCILDVPAVTAGQAVDSAALHQGLMRAAALEVTARAPVLVRPQHVHICGQGGGAQGIAARVIDTAYRGERFSVRLRLAGEQELLAYHPHALALDQEVQITLEQGWALEQHP</sequence>
<dbReference type="InterPro" id="IPR003593">
    <property type="entry name" value="AAA+_ATPase"/>
</dbReference>
<dbReference type="PANTHER" id="PTHR42781">
    <property type="entry name" value="SPERMIDINE/PUTRESCINE IMPORT ATP-BINDING PROTEIN POTA"/>
    <property type="match status" value="1"/>
</dbReference>
<dbReference type="InterPro" id="IPR008995">
    <property type="entry name" value="Mo/tungstate-bd_C_term_dom"/>
</dbReference>
<dbReference type="EMBL" id="CP015839">
    <property type="protein sequence ID" value="ANG64220.1"/>
    <property type="molecule type" value="Genomic_DNA"/>
</dbReference>
<organism evidence="5 6">
    <name type="scientific">Marinobacterium aestuarii</name>
    <dbReference type="NCBI Taxonomy" id="1821621"/>
    <lineage>
        <taxon>Bacteria</taxon>
        <taxon>Pseudomonadati</taxon>
        <taxon>Pseudomonadota</taxon>
        <taxon>Gammaproteobacteria</taxon>
        <taxon>Oceanospirillales</taxon>
        <taxon>Oceanospirillaceae</taxon>
        <taxon>Marinobacterium</taxon>
    </lineage>
</organism>
<evidence type="ECO:0000313" key="5">
    <source>
        <dbReference type="EMBL" id="ANG64220.1"/>
    </source>
</evidence>
<dbReference type="Gene3D" id="3.40.50.300">
    <property type="entry name" value="P-loop containing nucleotide triphosphate hydrolases"/>
    <property type="match status" value="1"/>
</dbReference>
<dbReference type="Pfam" id="PF00005">
    <property type="entry name" value="ABC_tran"/>
    <property type="match status" value="1"/>
</dbReference>
<dbReference type="InterPro" id="IPR013611">
    <property type="entry name" value="Transp-assoc_OB_typ2"/>
</dbReference>
<dbReference type="GO" id="GO:0005524">
    <property type="term" value="F:ATP binding"/>
    <property type="evidence" value="ECO:0007669"/>
    <property type="project" value="UniProtKB-KW"/>
</dbReference>
<keyword evidence="6" id="KW-1185">Reference proteome</keyword>
<dbReference type="GO" id="GO:0043190">
    <property type="term" value="C:ATP-binding cassette (ABC) transporter complex"/>
    <property type="evidence" value="ECO:0007669"/>
    <property type="project" value="InterPro"/>
</dbReference>
<keyword evidence="2" id="KW-0547">Nucleotide-binding</keyword>
<dbReference type="InterPro" id="IPR050093">
    <property type="entry name" value="ABC_SmlMolc_Importer"/>
</dbReference>
<proteinExistence type="predicted"/>
<evidence type="ECO:0000313" key="6">
    <source>
        <dbReference type="Proteomes" id="UP000078070"/>
    </source>
</evidence>
<gene>
    <name evidence="5" type="ORF">A8C75_18230</name>
</gene>
<dbReference type="RefSeq" id="WP_067385634.1">
    <property type="nucleotide sequence ID" value="NZ_CP015839.1"/>
</dbReference>
<dbReference type="OrthoDB" id="9802264at2"/>
<dbReference type="PANTHER" id="PTHR42781:SF4">
    <property type="entry name" value="SPERMIDINE_PUTRESCINE IMPORT ATP-BINDING PROTEIN POTA"/>
    <property type="match status" value="1"/>
</dbReference>
<dbReference type="InterPro" id="IPR003439">
    <property type="entry name" value="ABC_transporter-like_ATP-bd"/>
</dbReference>
<dbReference type="PROSITE" id="PS00211">
    <property type="entry name" value="ABC_TRANSPORTER_1"/>
    <property type="match status" value="1"/>
</dbReference>
<dbReference type="SUPFAM" id="SSF50331">
    <property type="entry name" value="MOP-like"/>
    <property type="match status" value="1"/>
</dbReference>
<dbReference type="AlphaFoldDB" id="A0A1A9F2K1"/>
<reference evidence="5 6" key="2">
    <citation type="journal article" date="2018" name="Int. J. Syst. Evol. Microbiol.">
        <title>Marinobacterium aestuarii sp. nov., a benzene-degrading marine bacterium isolated from estuary sediment.</title>
        <authorList>
            <person name="Bae S.S."/>
            <person name="Jung J."/>
            <person name="Chung D."/>
            <person name="Baek K."/>
        </authorList>
    </citation>
    <scope>NUCLEOTIDE SEQUENCE [LARGE SCALE GENOMIC DNA]</scope>
    <source>
        <strain evidence="5 6">ST58-10</strain>
    </source>
</reference>
<dbReference type="STRING" id="1821621.A8C75_18230"/>
<dbReference type="InterPro" id="IPR027417">
    <property type="entry name" value="P-loop_NTPase"/>
</dbReference>
<evidence type="ECO:0000256" key="2">
    <source>
        <dbReference type="ARBA" id="ARBA00022741"/>
    </source>
</evidence>
<dbReference type="Pfam" id="PF08402">
    <property type="entry name" value="TOBE_2"/>
    <property type="match status" value="1"/>
</dbReference>
<dbReference type="PROSITE" id="PS50893">
    <property type="entry name" value="ABC_TRANSPORTER_2"/>
    <property type="match status" value="1"/>
</dbReference>
<reference evidence="6" key="1">
    <citation type="submission" date="2016-05" db="EMBL/GenBank/DDBJ databases">
        <authorList>
            <person name="Baek K."/>
            <person name="Yang S.-J."/>
        </authorList>
    </citation>
    <scope>NUCLEOTIDE SEQUENCE [LARGE SCALE GENOMIC DNA]</scope>
    <source>
        <strain evidence="6">ST58-10</strain>
    </source>
</reference>
<dbReference type="Proteomes" id="UP000078070">
    <property type="component" value="Chromosome"/>
</dbReference>
<dbReference type="GO" id="GO:0016887">
    <property type="term" value="F:ATP hydrolysis activity"/>
    <property type="evidence" value="ECO:0007669"/>
    <property type="project" value="InterPro"/>
</dbReference>
<feature type="domain" description="ABC transporter" evidence="4">
    <location>
        <begin position="4"/>
        <end position="238"/>
    </location>
</feature>
<dbReference type="SMART" id="SM00382">
    <property type="entry name" value="AAA"/>
    <property type="match status" value="1"/>
</dbReference>